<evidence type="ECO:0000313" key="3">
    <source>
        <dbReference type="Proteomes" id="UP000326437"/>
    </source>
</evidence>
<gene>
    <name evidence="2" type="ORF">PS685_04436</name>
</gene>
<name>A0A5E6ZEA4_PSEFL</name>
<dbReference type="AlphaFoldDB" id="A0A5E6ZEA4"/>
<organism evidence="2 3">
    <name type="scientific">Pseudomonas fluorescens</name>
    <dbReference type="NCBI Taxonomy" id="294"/>
    <lineage>
        <taxon>Bacteria</taxon>
        <taxon>Pseudomonadati</taxon>
        <taxon>Pseudomonadota</taxon>
        <taxon>Gammaproteobacteria</taxon>
        <taxon>Pseudomonadales</taxon>
        <taxon>Pseudomonadaceae</taxon>
        <taxon>Pseudomonas</taxon>
    </lineage>
</organism>
<accession>A0A5E6ZEA4</accession>
<reference evidence="2 3" key="1">
    <citation type="submission" date="2019-09" db="EMBL/GenBank/DDBJ databases">
        <authorList>
            <person name="Chandra G."/>
            <person name="Truman W A."/>
        </authorList>
    </citation>
    <scope>NUCLEOTIDE SEQUENCE [LARGE SCALE GENOMIC DNA]</scope>
    <source>
        <strain evidence="2">PS685</strain>
    </source>
</reference>
<protein>
    <submittedName>
        <fullName evidence="2">Uncharacterized protein</fullName>
    </submittedName>
</protein>
<feature type="region of interest" description="Disordered" evidence="1">
    <location>
        <begin position="1"/>
        <end position="32"/>
    </location>
</feature>
<evidence type="ECO:0000313" key="2">
    <source>
        <dbReference type="EMBL" id="VVN63779.1"/>
    </source>
</evidence>
<dbReference type="EMBL" id="CABVHO010000092">
    <property type="protein sequence ID" value="VVN63779.1"/>
    <property type="molecule type" value="Genomic_DNA"/>
</dbReference>
<proteinExistence type="predicted"/>
<sequence length="147" mass="15890">MDMGQRRTGEHQKNQADQTPRKQPAAPLPGLMPLAEDLVGLDRQQQRKNIGKVTQHHKQDVGTVGAGWSAEVLYIDNPAVMAPAGVILAIGQQGHHQEQAQGADSDQCTFLEPVVQLLTPERNCFGCCCGFLQNGSFPAPVARPTIN</sequence>
<feature type="compositionally biased region" description="Basic and acidic residues" evidence="1">
    <location>
        <begin position="1"/>
        <end position="14"/>
    </location>
</feature>
<evidence type="ECO:0000256" key="1">
    <source>
        <dbReference type="SAM" id="MobiDB-lite"/>
    </source>
</evidence>
<dbReference type="Proteomes" id="UP000326437">
    <property type="component" value="Unassembled WGS sequence"/>
</dbReference>